<name>A0A0F9KV10_9ZZZZ</name>
<comment type="caution">
    <text evidence="1">The sequence shown here is derived from an EMBL/GenBank/DDBJ whole genome shotgun (WGS) entry which is preliminary data.</text>
</comment>
<dbReference type="AlphaFoldDB" id="A0A0F9KV10"/>
<protein>
    <submittedName>
        <fullName evidence="1">Uncharacterized protein</fullName>
    </submittedName>
</protein>
<gene>
    <name evidence="1" type="ORF">LCGC14_1658460</name>
</gene>
<proteinExistence type="predicted"/>
<evidence type="ECO:0000313" key="1">
    <source>
        <dbReference type="EMBL" id="KKM19155.1"/>
    </source>
</evidence>
<accession>A0A0F9KV10</accession>
<reference evidence="1" key="1">
    <citation type="journal article" date="2015" name="Nature">
        <title>Complex archaea that bridge the gap between prokaryotes and eukaryotes.</title>
        <authorList>
            <person name="Spang A."/>
            <person name="Saw J.H."/>
            <person name="Jorgensen S.L."/>
            <person name="Zaremba-Niedzwiedzka K."/>
            <person name="Martijn J."/>
            <person name="Lind A.E."/>
            <person name="van Eijk R."/>
            <person name="Schleper C."/>
            <person name="Guy L."/>
            <person name="Ettema T.J."/>
        </authorList>
    </citation>
    <scope>NUCLEOTIDE SEQUENCE</scope>
</reference>
<sequence>MPPLSSKEKILNFIKSLPDDLSVEEITYRLYVNERIFKAQQQIKDGNFLTHEDAKERMKKWLT</sequence>
<dbReference type="EMBL" id="LAZR01014052">
    <property type="protein sequence ID" value="KKM19155.1"/>
    <property type="molecule type" value="Genomic_DNA"/>
</dbReference>
<organism evidence="1">
    <name type="scientific">marine sediment metagenome</name>
    <dbReference type="NCBI Taxonomy" id="412755"/>
    <lineage>
        <taxon>unclassified sequences</taxon>
        <taxon>metagenomes</taxon>
        <taxon>ecological metagenomes</taxon>
    </lineage>
</organism>